<reference evidence="1" key="1">
    <citation type="submission" date="2023-04" db="EMBL/GenBank/DDBJ databases">
        <title>A chromosome-level genome assembly of the parasitoid wasp Eretmocerus hayati.</title>
        <authorList>
            <person name="Zhong Y."/>
            <person name="Liu S."/>
            <person name="Liu Y."/>
        </authorList>
    </citation>
    <scope>NUCLEOTIDE SEQUENCE</scope>
    <source>
        <strain evidence="1">ZJU_SS_LIU_2023</strain>
    </source>
</reference>
<dbReference type="EMBL" id="CM056742">
    <property type="protein sequence ID" value="KAJ8674648.1"/>
    <property type="molecule type" value="Genomic_DNA"/>
</dbReference>
<organism evidence="1 2">
    <name type="scientific">Eretmocerus hayati</name>
    <dbReference type="NCBI Taxonomy" id="131215"/>
    <lineage>
        <taxon>Eukaryota</taxon>
        <taxon>Metazoa</taxon>
        <taxon>Ecdysozoa</taxon>
        <taxon>Arthropoda</taxon>
        <taxon>Hexapoda</taxon>
        <taxon>Insecta</taxon>
        <taxon>Pterygota</taxon>
        <taxon>Neoptera</taxon>
        <taxon>Endopterygota</taxon>
        <taxon>Hymenoptera</taxon>
        <taxon>Apocrita</taxon>
        <taxon>Proctotrupomorpha</taxon>
        <taxon>Chalcidoidea</taxon>
        <taxon>Aphelinidae</taxon>
        <taxon>Aphelininae</taxon>
        <taxon>Eretmocerus</taxon>
    </lineage>
</organism>
<keyword evidence="2" id="KW-1185">Reference proteome</keyword>
<evidence type="ECO:0000313" key="2">
    <source>
        <dbReference type="Proteomes" id="UP001239111"/>
    </source>
</evidence>
<name>A0ACC2NTY2_9HYME</name>
<evidence type="ECO:0000313" key="1">
    <source>
        <dbReference type="EMBL" id="KAJ8674648.1"/>
    </source>
</evidence>
<protein>
    <submittedName>
        <fullName evidence="1">Uncharacterized protein</fullName>
    </submittedName>
</protein>
<comment type="caution">
    <text evidence="1">The sequence shown here is derived from an EMBL/GenBank/DDBJ whole genome shotgun (WGS) entry which is preliminary data.</text>
</comment>
<proteinExistence type="predicted"/>
<gene>
    <name evidence="1" type="ORF">QAD02_010434</name>
</gene>
<dbReference type="Proteomes" id="UP001239111">
    <property type="component" value="Chromosome 2"/>
</dbReference>
<accession>A0ACC2NTY2</accession>
<sequence length="432" mass="49491">MGRKKSRKIKNFIASQVTTPLHQPSTHQYTDKSVRNGTYPASQGISHKIRCEPPPPADELSNDPKIKEEVPVMIKIEAPDEVIEVEGFADAIKVEESDIRIKPEPKEIMTEHSSRDYLHNLNKQSMNSRKRPVPSKVDFSSLIPSTLSNRIARVQKVKAHSKVPKQEQTSRATRFNSFQTTNTVWARILTPNPRDNPVILQYSNDTPISILCRIDLIYGIKLRWEITAQSVHYSNCKIYFGGTCVASSRKPLPEFAAEEAAKLVLDHMQEYCYTIVVSEDRNQIPVNRSELEYLLRGNNPTQPNFRYLIQGSGIWNHYQPSYRDQIKNQSLILTQDNCISAFDRECWKILNNHFNHSLCDLVFLAFRDEEISLIGSFASKLGLRYQRYWSKGEVIVVSHNRTTLQMLDLLNQVGGCSGKYTLIRPLSQTLTR</sequence>